<dbReference type="Gene3D" id="3.20.20.80">
    <property type="entry name" value="Glycosidases"/>
    <property type="match status" value="1"/>
</dbReference>
<feature type="signal peptide" evidence="2">
    <location>
        <begin position="1"/>
        <end position="24"/>
    </location>
</feature>
<proteinExistence type="predicted"/>
<keyword evidence="6" id="KW-1185">Reference proteome</keyword>
<dbReference type="EMBL" id="FQXV01000004">
    <property type="protein sequence ID" value="SHH91469.1"/>
    <property type="molecule type" value="Genomic_DNA"/>
</dbReference>
<dbReference type="AlphaFoldDB" id="A0A1M5WV80"/>
<evidence type="ECO:0000259" key="3">
    <source>
        <dbReference type="PROSITE" id="PS51272"/>
    </source>
</evidence>
<dbReference type="PANTHER" id="PTHR46066:SF2">
    <property type="entry name" value="CHITINASE DOMAIN-CONTAINING PROTEIN 1"/>
    <property type="match status" value="1"/>
</dbReference>
<dbReference type="OrthoDB" id="9769314at2"/>
<feature type="chain" id="PRO_5012477533" evidence="2">
    <location>
        <begin position="25"/>
        <end position="565"/>
    </location>
</feature>
<dbReference type="SUPFAM" id="SSF51445">
    <property type="entry name" value="(Trans)glycosidases"/>
    <property type="match status" value="1"/>
</dbReference>
<reference evidence="5 6" key="1">
    <citation type="submission" date="2016-11" db="EMBL/GenBank/DDBJ databases">
        <authorList>
            <person name="Jaros S."/>
            <person name="Januszkiewicz K."/>
            <person name="Wedrychowicz H."/>
        </authorList>
    </citation>
    <scope>NUCLEOTIDE SEQUENCE [LARGE SCALE GENOMIC DNA]</scope>
    <source>
        <strain evidence="5 6">DSM 10068</strain>
    </source>
</reference>
<evidence type="ECO:0000259" key="4">
    <source>
        <dbReference type="PROSITE" id="PS51910"/>
    </source>
</evidence>
<dbReference type="PROSITE" id="PS51910">
    <property type="entry name" value="GH18_2"/>
    <property type="match status" value="1"/>
</dbReference>
<keyword evidence="2" id="KW-0732">Signal</keyword>
<evidence type="ECO:0000256" key="2">
    <source>
        <dbReference type="SAM" id="SignalP"/>
    </source>
</evidence>
<feature type="domain" description="SLH" evidence="3">
    <location>
        <begin position="85"/>
        <end position="147"/>
    </location>
</feature>
<dbReference type="Gene3D" id="3.10.50.10">
    <property type="match status" value="1"/>
</dbReference>
<dbReference type="InterPro" id="IPR011583">
    <property type="entry name" value="Chitinase_II/V-like_cat"/>
</dbReference>
<organism evidence="5 6">
    <name type="scientific">Sporobacter termitidis DSM 10068</name>
    <dbReference type="NCBI Taxonomy" id="1123282"/>
    <lineage>
        <taxon>Bacteria</taxon>
        <taxon>Bacillati</taxon>
        <taxon>Bacillota</taxon>
        <taxon>Clostridia</taxon>
        <taxon>Eubacteriales</taxon>
        <taxon>Oscillospiraceae</taxon>
        <taxon>Sporobacter</taxon>
    </lineage>
</organism>
<dbReference type="Proteomes" id="UP000183995">
    <property type="component" value="Unassembled WGS sequence"/>
</dbReference>
<dbReference type="InterPro" id="IPR029070">
    <property type="entry name" value="Chitinase_insertion_sf"/>
</dbReference>
<dbReference type="GO" id="GO:0008061">
    <property type="term" value="F:chitin binding"/>
    <property type="evidence" value="ECO:0007669"/>
    <property type="project" value="InterPro"/>
</dbReference>
<evidence type="ECO:0000313" key="5">
    <source>
        <dbReference type="EMBL" id="SHH91469.1"/>
    </source>
</evidence>
<dbReference type="InterPro" id="IPR017853">
    <property type="entry name" value="GH"/>
</dbReference>
<sequence>MKRRIISVILVFVFTFCLVPKAYAAGFPDVPADSWAGADISKAVELGVMTGYDSGLFGYGDKVTRAQFTVMLTRLFHWDLVSPDKPTFTDNADTTAWYYSNIETAVKNGAVAADSAAFRPNDNITREEMAIMLVRGLGYTTLAGSLKNISLPFTDVTNNKTFIAMAYEFGIINGTTTTTFTPSGSASREEAAAMMVRLNDRFYSKLDWTHAFYAISSYAQRDLIPDLSAVSFGWSRMEVDANGAAVLNTTSAGGNSYSIPQGYQEVVQLAQGNGVKDNLDVYMTAAQKVTLPDGTATDACTAVLTDPARRAQAIAQIVAELRRENNYAGVTIDFEEMRGDALKTGLNQFLQELKAQTDSLGASIYVCVQPVMSDGQYYNAYDYKTIGTYADKVILMAHDYAANSLTAAEMGAAFTTTPVSPIYEVYTALQAITDSATGVADKSKIALAVSFNSVQWKLTDGKIINQTAYKPDPAAIYSRMLDPTALLNYSDKYQNPYITYHNATDNTDNITWYEDTRSVDAKMALAKMFGVTGVSIWRLGIVPAYADTADRQIYFDIPSWLAAQK</sequence>
<keyword evidence="1" id="KW-0677">Repeat</keyword>
<feature type="domain" description="GH18" evidence="4">
    <location>
        <begin position="174"/>
        <end position="552"/>
    </location>
</feature>
<protein>
    <submittedName>
        <fullName evidence="5">S-layer homology domain-containing protein</fullName>
    </submittedName>
</protein>
<feature type="domain" description="SLH" evidence="3">
    <location>
        <begin position="23"/>
        <end position="83"/>
    </location>
</feature>
<dbReference type="PROSITE" id="PS51272">
    <property type="entry name" value="SLH"/>
    <property type="match status" value="2"/>
</dbReference>
<dbReference type="InterPro" id="IPR001223">
    <property type="entry name" value="Glyco_hydro18_cat"/>
</dbReference>
<dbReference type="RefSeq" id="WP_073077140.1">
    <property type="nucleotide sequence ID" value="NZ_FQXV01000004.1"/>
</dbReference>
<dbReference type="STRING" id="1123282.SAMN02745823_01407"/>
<dbReference type="SMART" id="SM00636">
    <property type="entry name" value="Glyco_18"/>
    <property type="match status" value="1"/>
</dbReference>
<accession>A0A1M5WV80</accession>
<dbReference type="PANTHER" id="PTHR46066">
    <property type="entry name" value="CHITINASE DOMAIN-CONTAINING PROTEIN 1 FAMILY MEMBER"/>
    <property type="match status" value="1"/>
</dbReference>
<gene>
    <name evidence="5" type="ORF">SAMN02745823_01407</name>
</gene>
<dbReference type="Pfam" id="PF00704">
    <property type="entry name" value="Glyco_hydro_18"/>
    <property type="match status" value="1"/>
</dbReference>
<dbReference type="InterPro" id="IPR001119">
    <property type="entry name" value="SLH_dom"/>
</dbReference>
<name>A0A1M5WV80_9FIRM</name>
<dbReference type="GO" id="GO:0005975">
    <property type="term" value="P:carbohydrate metabolic process"/>
    <property type="evidence" value="ECO:0007669"/>
    <property type="project" value="InterPro"/>
</dbReference>
<evidence type="ECO:0000313" key="6">
    <source>
        <dbReference type="Proteomes" id="UP000183995"/>
    </source>
</evidence>
<dbReference type="Pfam" id="PF00395">
    <property type="entry name" value="SLH"/>
    <property type="match status" value="3"/>
</dbReference>
<evidence type="ECO:0000256" key="1">
    <source>
        <dbReference type="ARBA" id="ARBA00022737"/>
    </source>
</evidence>